<name>A0ABW6SX15_9ACTN</name>
<gene>
    <name evidence="3" type="ORF">ACFYXI_28590</name>
</gene>
<dbReference type="PANTHER" id="PTHR34599">
    <property type="entry name" value="PEROXIDASE-RELATED"/>
    <property type="match status" value="1"/>
</dbReference>
<dbReference type="PANTHER" id="PTHR34599:SF1">
    <property type="entry name" value="PHOSPHATIDIC ACID PHOSPHATASE TYPE 2_HALOPEROXIDASE DOMAIN-CONTAINING PROTEIN"/>
    <property type="match status" value="1"/>
</dbReference>
<reference evidence="3 4" key="1">
    <citation type="submission" date="2024-10" db="EMBL/GenBank/DDBJ databases">
        <title>The Natural Products Discovery Center: Release of the First 8490 Sequenced Strains for Exploring Actinobacteria Biosynthetic Diversity.</title>
        <authorList>
            <person name="Kalkreuter E."/>
            <person name="Kautsar S.A."/>
            <person name="Yang D."/>
            <person name="Bader C.D."/>
            <person name="Teijaro C.N."/>
            <person name="Fluegel L."/>
            <person name="Davis C.M."/>
            <person name="Simpson J.R."/>
            <person name="Lauterbach L."/>
            <person name="Steele A.D."/>
            <person name="Gui C."/>
            <person name="Meng S."/>
            <person name="Li G."/>
            <person name="Viehrig K."/>
            <person name="Ye F."/>
            <person name="Su P."/>
            <person name="Kiefer A.F."/>
            <person name="Nichols A."/>
            <person name="Cepeda A.J."/>
            <person name="Yan W."/>
            <person name="Fan B."/>
            <person name="Jiang Y."/>
            <person name="Adhikari A."/>
            <person name="Zheng C.-J."/>
            <person name="Schuster L."/>
            <person name="Cowan T.M."/>
            <person name="Smanski M.J."/>
            <person name="Chevrette M.G."/>
            <person name="De Carvalho L.P.S."/>
            <person name="Shen B."/>
        </authorList>
    </citation>
    <scope>NUCLEOTIDE SEQUENCE [LARGE SCALE GENOMIC DNA]</scope>
    <source>
        <strain evidence="3 4">NPDC002173</strain>
    </source>
</reference>
<dbReference type="InterPro" id="IPR000326">
    <property type="entry name" value="PAP2/HPO"/>
</dbReference>
<dbReference type="InterPro" id="IPR052559">
    <property type="entry name" value="V-haloperoxidase"/>
</dbReference>
<sequence>MRIFTLPEPGRTQRRPVLALAVVFLTLGAQHAAAPAAHAAPLGTAHVVARPAQGNVVIEWNRTLLDIVRSPHAEPTTIHPTRNFAIMSAAVYDAVNAISRAHPLYGPSLTAPRDASRPAAAAAAAHDTLTALYPAHKAELDRQLSSDLAGIPDGRAKQEGIKVGVQAARAIIALRAHDGADATPPPYATTGKPGDYRSTPPAFKAPEFTHWGKVTPFLIRTGHQFRPTAPPALASSAYAGAINEVKAIGAARSATRTAEQTTLAKLWSGPAQNYWYDVAQQVALARHSDLDQSADMFALLNLTVADATIAIYDAKYTYRFWRPITAIRLAAGNPRVKRDPAWTPLVVTPPDPSYPGMHSDISTAAATVLAGFYGDHNTFTLTSPATAGSPRPYTKPYTSLSATATEAGLSRIWGGVHTRLDHKSGNELGAAIARYALGQSKLAPAVPSSPTGKTPAGRATPASATVANATVTVRDSKLGKILVDGRGRTLYLFVADKGTSSTCYSACASAWPPLTTTGKPQAGSGVSPALLGTTTRTDHTTQVTYNGHPLYYFVTDVKPGDITGQGLDSFGAKWYVLDPKGNKIETG</sequence>
<feature type="chain" id="PRO_5046205444" evidence="1">
    <location>
        <begin position="40"/>
        <end position="587"/>
    </location>
</feature>
<dbReference type="Pfam" id="PF01569">
    <property type="entry name" value="PAP2"/>
    <property type="match status" value="1"/>
</dbReference>
<feature type="signal peptide" evidence="1">
    <location>
        <begin position="1"/>
        <end position="39"/>
    </location>
</feature>
<dbReference type="CDD" id="cd03398">
    <property type="entry name" value="PAP2_haloperoxidase"/>
    <property type="match status" value="1"/>
</dbReference>
<dbReference type="InterPro" id="IPR005297">
    <property type="entry name" value="Lipoprotein_repeat"/>
</dbReference>
<dbReference type="EMBL" id="JBIASD010000022">
    <property type="protein sequence ID" value="MFF3669556.1"/>
    <property type="molecule type" value="Genomic_DNA"/>
</dbReference>
<feature type="domain" description="Phosphatidic acid phosphatase type 2/haloperoxidase" evidence="2">
    <location>
        <begin position="302"/>
        <end position="436"/>
    </location>
</feature>
<dbReference type="InterPro" id="IPR036938">
    <property type="entry name" value="PAP2/HPO_sf"/>
</dbReference>
<organism evidence="3 4">
    <name type="scientific">Microtetraspora malaysiensis</name>
    <dbReference type="NCBI Taxonomy" id="161358"/>
    <lineage>
        <taxon>Bacteria</taxon>
        <taxon>Bacillati</taxon>
        <taxon>Actinomycetota</taxon>
        <taxon>Actinomycetes</taxon>
        <taxon>Streptosporangiales</taxon>
        <taxon>Streptosporangiaceae</taxon>
        <taxon>Microtetraspora</taxon>
    </lineage>
</organism>
<dbReference type="SUPFAM" id="SSF48317">
    <property type="entry name" value="Acid phosphatase/Vanadium-dependent haloperoxidase"/>
    <property type="match status" value="1"/>
</dbReference>
<evidence type="ECO:0000313" key="3">
    <source>
        <dbReference type="EMBL" id="MFF3669556.1"/>
    </source>
</evidence>
<keyword evidence="4" id="KW-1185">Reference proteome</keyword>
<dbReference type="RefSeq" id="WP_387415742.1">
    <property type="nucleotide sequence ID" value="NZ_JBIASD010000022.1"/>
</dbReference>
<dbReference type="Proteomes" id="UP001602013">
    <property type="component" value="Unassembled WGS sequence"/>
</dbReference>
<protein>
    <submittedName>
        <fullName evidence="3">Phosphatase PAP2 family protein</fullName>
    </submittedName>
</protein>
<evidence type="ECO:0000313" key="4">
    <source>
        <dbReference type="Proteomes" id="UP001602013"/>
    </source>
</evidence>
<keyword evidence="1" id="KW-0732">Signal</keyword>
<comment type="caution">
    <text evidence="3">The sequence shown here is derived from an EMBL/GenBank/DDBJ whole genome shotgun (WGS) entry which is preliminary data.</text>
</comment>
<dbReference type="Gene3D" id="1.10.606.20">
    <property type="match status" value="1"/>
</dbReference>
<dbReference type="Pfam" id="PF03640">
    <property type="entry name" value="Lipoprotein_15"/>
    <property type="match status" value="2"/>
</dbReference>
<evidence type="ECO:0000259" key="2">
    <source>
        <dbReference type="Pfam" id="PF01569"/>
    </source>
</evidence>
<evidence type="ECO:0000256" key="1">
    <source>
        <dbReference type="SAM" id="SignalP"/>
    </source>
</evidence>
<proteinExistence type="predicted"/>
<accession>A0ABW6SX15</accession>